<keyword evidence="3" id="KW-1185">Reference proteome</keyword>
<name>A0ABY8F6E3_9HYPH</name>
<accession>A0ABY8F6E3</accession>
<feature type="domain" description="HPr kinase/phosphorylase C-terminal" evidence="1">
    <location>
        <begin position="4"/>
        <end position="140"/>
    </location>
</feature>
<dbReference type="EMBL" id="CP120863">
    <property type="protein sequence ID" value="WFE89657.1"/>
    <property type="molecule type" value="Genomic_DNA"/>
</dbReference>
<dbReference type="SUPFAM" id="SSF53795">
    <property type="entry name" value="PEP carboxykinase-like"/>
    <property type="match status" value="1"/>
</dbReference>
<evidence type="ECO:0000313" key="2">
    <source>
        <dbReference type="EMBL" id="WFE89657.1"/>
    </source>
</evidence>
<organism evidence="2 3">
    <name type="scientific">Roseibium porphyridii</name>
    <dbReference type="NCBI Taxonomy" id="2866279"/>
    <lineage>
        <taxon>Bacteria</taxon>
        <taxon>Pseudomonadati</taxon>
        <taxon>Pseudomonadota</taxon>
        <taxon>Alphaproteobacteria</taxon>
        <taxon>Hyphomicrobiales</taxon>
        <taxon>Stappiaceae</taxon>
        <taxon>Roseibium</taxon>
    </lineage>
</organism>
<dbReference type="Gene3D" id="3.40.50.300">
    <property type="entry name" value="P-loop containing nucleotide triphosphate hydrolases"/>
    <property type="match status" value="1"/>
</dbReference>
<dbReference type="InterPro" id="IPR011104">
    <property type="entry name" value="Hpr_kin/Pase_C"/>
</dbReference>
<dbReference type="InterPro" id="IPR027417">
    <property type="entry name" value="P-loop_NTPase"/>
</dbReference>
<sequence>MTAEAVHANCAIVGTIGLLIRGSAGSGKTSLCDLLIEAASSRGNFGRLVSDDYVYLSGKGTRLLAEAPEAIRGRMEVRGFGLVEQAVDHRAQVHLVIDLQPLSDLERLPENRLDHVMLEGIQVPALKCPEDRPVNSMRMIRWALRALFPGNLDYI</sequence>
<evidence type="ECO:0000259" key="1">
    <source>
        <dbReference type="Pfam" id="PF07475"/>
    </source>
</evidence>
<dbReference type="Pfam" id="PF07475">
    <property type="entry name" value="Hpr_kinase_C"/>
    <property type="match status" value="1"/>
</dbReference>
<evidence type="ECO:0000313" key="3">
    <source>
        <dbReference type="Proteomes" id="UP001209803"/>
    </source>
</evidence>
<gene>
    <name evidence="2" type="ORF">K1718_26470</name>
</gene>
<reference evidence="2 3" key="1">
    <citation type="submission" date="2023-03" db="EMBL/GenBank/DDBJ databases">
        <title>Roseibium porphyridii sp. nov. and Roseibium rhodosorbium sp. nov. isolated from marine algae, Porphyridium cruentum and Rhodosorus marinus, respectively.</title>
        <authorList>
            <person name="Lee M.W."/>
            <person name="Choi B.J."/>
            <person name="Lee J.K."/>
            <person name="Choi D.G."/>
            <person name="Baek J.H."/>
            <person name="Bayburt H."/>
            <person name="Kim J.M."/>
            <person name="Han D.M."/>
            <person name="Kim K.H."/>
            <person name="Jeon C.O."/>
        </authorList>
    </citation>
    <scope>NUCLEOTIDE SEQUENCE [LARGE SCALE GENOMIC DNA]</scope>
    <source>
        <strain evidence="2 3">KMA01</strain>
    </source>
</reference>
<dbReference type="Proteomes" id="UP001209803">
    <property type="component" value="Chromosome"/>
</dbReference>
<dbReference type="RefSeq" id="WP_152503921.1">
    <property type="nucleotide sequence ID" value="NZ_CP120863.1"/>
</dbReference>
<protein>
    <submittedName>
        <fullName evidence="2">Aldolase</fullName>
    </submittedName>
</protein>
<proteinExistence type="predicted"/>